<protein>
    <submittedName>
        <fullName evidence="1">Uncharacterized protein</fullName>
    </submittedName>
</protein>
<reference evidence="1 2" key="1">
    <citation type="submission" date="2017-02" db="EMBL/GenBank/DDBJ databases">
        <authorList>
            <person name="Peterson S.W."/>
        </authorList>
    </citation>
    <scope>NUCLEOTIDE SEQUENCE [LARGE SCALE GENOMIC DNA]</scope>
    <source>
        <strain evidence="1 2">S285</strain>
    </source>
</reference>
<accession>A0A1W6MTG9</accession>
<organism evidence="1 2">
    <name type="scientific">Methylocystis bryophila</name>
    <dbReference type="NCBI Taxonomy" id="655015"/>
    <lineage>
        <taxon>Bacteria</taxon>
        <taxon>Pseudomonadati</taxon>
        <taxon>Pseudomonadota</taxon>
        <taxon>Alphaproteobacteria</taxon>
        <taxon>Hyphomicrobiales</taxon>
        <taxon>Methylocystaceae</taxon>
        <taxon>Methylocystis</taxon>
    </lineage>
</organism>
<sequence length="60" mass="6623">MRGLRVPASGSAKFHRDHAAFGRNRLSAENVIDSKSLERDLCEKTVSNFSHRALIDAAIV</sequence>
<dbReference type="KEGG" id="mbry:B1812_06860"/>
<dbReference type="EMBL" id="CP019948">
    <property type="protein sequence ID" value="ARN80842.1"/>
    <property type="molecule type" value="Genomic_DNA"/>
</dbReference>
<proteinExistence type="predicted"/>
<evidence type="ECO:0000313" key="2">
    <source>
        <dbReference type="Proteomes" id="UP000193978"/>
    </source>
</evidence>
<gene>
    <name evidence="1" type="ORF">B1812_06860</name>
</gene>
<dbReference type="STRING" id="655015.B1812_06860"/>
<name>A0A1W6MTG9_9HYPH</name>
<keyword evidence="2" id="KW-1185">Reference proteome</keyword>
<evidence type="ECO:0000313" key="1">
    <source>
        <dbReference type="EMBL" id="ARN80842.1"/>
    </source>
</evidence>
<dbReference type="Proteomes" id="UP000193978">
    <property type="component" value="Chromosome"/>
</dbReference>
<dbReference type="AlphaFoldDB" id="A0A1W6MTG9"/>